<organism evidence="2 4">
    <name type="scientific">Schizosaccharomyces japonicus (strain yFS275 / FY16936)</name>
    <name type="common">Fission yeast</name>
    <dbReference type="NCBI Taxonomy" id="402676"/>
    <lineage>
        <taxon>Eukaryota</taxon>
        <taxon>Fungi</taxon>
        <taxon>Dikarya</taxon>
        <taxon>Ascomycota</taxon>
        <taxon>Taphrinomycotina</taxon>
        <taxon>Schizosaccharomycetes</taxon>
        <taxon>Schizosaccharomycetales</taxon>
        <taxon>Schizosaccharomycetaceae</taxon>
        <taxon>Schizosaccharomyces</taxon>
    </lineage>
</organism>
<feature type="compositionally biased region" description="Basic and acidic residues" evidence="1">
    <location>
        <begin position="85"/>
        <end position="101"/>
    </location>
</feature>
<keyword evidence="4" id="KW-1185">Reference proteome</keyword>
<dbReference type="JaponicusDB" id="SJAG_04947">
    <property type="gene designation" value="slf1"/>
</dbReference>
<dbReference type="OrthoDB" id="5386603at2759"/>
<feature type="region of interest" description="Disordered" evidence="1">
    <location>
        <begin position="62"/>
        <end position="143"/>
    </location>
</feature>
<dbReference type="Proteomes" id="UP000001744">
    <property type="component" value="Unassembled WGS sequence"/>
</dbReference>
<protein>
    <submittedName>
        <fullName evidence="2">Uncharacterized protein</fullName>
    </submittedName>
</protein>
<dbReference type="VEuPathDB" id="FungiDB:SJAG_04947"/>
<reference evidence="2 4" key="1">
    <citation type="journal article" date="2011" name="Science">
        <title>Comparative functional genomics of the fission yeasts.</title>
        <authorList>
            <person name="Rhind N."/>
            <person name="Chen Z."/>
            <person name="Yassour M."/>
            <person name="Thompson D.A."/>
            <person name="Haas B.J."/>
            <person name="Habib N."/>
            <person name="Wapinski I."/>
            <person name="Roy S."/>
            <person name="Lin M.F."/>
            <person name="Heiman D.I."/>
            <person name="Young S.K."/>
            <person name="Furuya K."/>
            <person name="Guo Y."/>
            <person name="Pidoux A."/>
            <person name="Chen H.M."/>
            <person name="Robbertse B."/>
            <person name="Goldberg J.M."/>
            <person name="Aoki K."/>
            <person name="Bayne E.H."/>
            <person name="Berlin A.M."/>
            <person name="Desjardins C.A."/>
            <person name="Dobbs E."/>
            <person name="Dukaj L."/>
            <person name="Fan L."/>
            <person name="FitzGerald M.G."/>
            <person name="French C."/>
            <person name="Gujja S."/>
            <person name="Hansen K."/>
            <person name="Keifenheim D."/>
            <person name="Levin J.Z."/>
            <person name="Mosher R.A."/>
            <person name="Mueller C.A."/>
            <person name="Pfiffner J."/>
            <person name="Priest M."/>
            <person name="Russ C."/>
            <person name="Smialowska A."/>
            <person name="Swoboda P."/>
            <person name="Sykes S.M."/>
            <person name="Vaughn M."/>
            <person name="Vengrova S."/>
            <person name="Yoder R."/>
            <person name="Zeng Q."/>
            <person name="Allshire R."/>
            <person name="Baulcombe D."/>
            <person name="Birren B.W."/>
            <person name="Brown W."/>
            <person name="Ekwall K."/>
            <person name="Kellis M."/>
            <person name="Leatherwood J."/>
            <person name="Levin H."/>
            <person name="Margalit H."/>
            <person name="Martienssen R."/>
            <person name="Nieduszynski C.A."/>
            <person name="Spatafora J.W."/>
            <person name="Friedman N."/>
            <person name="Dalgaard J.Z."/>
            <person name="Baumann P."/>
            <person name="Niki H."/>
            <person name="Regev A."/>
            <person name="Nusbaum C."/>
        </authorList>
    </citation>
    <scope>NUCLEOTIDE SEQUENCE [LARGE SCALE GENOMIC DNA]</scope>
    <source>
        <strain evidence="4">yFS275 / FY16936</strain>
    </source>
</reference>
<accession>B6K869</accession>
<feature type="region of interest" description="Disordered" evidence="1">
    <location>
        <begin position="221"/>
        <end position="277"/>
    </location>
</feature>
<evidence type="ECO:0000313" key="3">
    <source>
        <dbReference type="JaponicusDB" id="SJAG_04947"/>
    </source>
</evidence>
<dbReference type="EMBL" id="KE651167">
    <property type="protein sequence ID" value="EEB09723.1"/>
    <property type="molecule type" value="Genomic_DNA"/>
</dbReference>
<feature type="compositionally biased region" description="Polar residues" evidence="1">
    <location>
        <begin position="312"/>
        <end position="335"/>
    </location>
</feature>
<proteinExistence type="predicted"/>
<dbReference type="GeneID" id="7050378"/>
<feature type="region of interest" description="Disordered" evidence="1">
    <location>
        <begin position="411"/>
        <end position="436"/>
    </location>
</feature>
<gene>
    <name evidence="3" type="primary">slf1</name>
    <name evidence="2" type="ORF">SJAG_04947</name>
</gene>
<feature type="compositionally biased region" description="Polar residues" evidence="1">
    <location>
        <begin position="33"/>
        <end position="43"/>
    </location>
</feature>
<feature type="compositionally biased region" description="Low complexity" evidence="1">
    <location>
        <begin position="260"/>
        <end position="276"/>
    </location>
</feature>
<evidence type="ECO:0000313" key="2">
    <source>
        <dbReference type="EMBL" id="EEB09723.1"/>
    </source>
</evidence>
<feature type="region of interest" description="Disordered" evidence="1">
    <location>
        <begin position="29"/>
        <end position="50"/>
    </location>
</feature>
<dbReference type="HOGENOM" id="CLU_573855_0_0_1"/>
<dbReference type="AlphaFoldDB" id="B6K869"/>
<evidence type="ECO:0000313" key="4">
    <source>
        <dbReference type="Proteomes" id="UP000001744"/>
    </source>
</evidence>
<sequence length="510" mass="58426">MQTYQTENVRGLNDYIGGMNDYSISAFTRKRSVSQPKPESASQPDEYELDRRRWSTWNDLDEESTLNNRSRRTSATRSQTRSRLHQIEELKETLPSLDRHRRENQRRTVSSGSEEETPEIPLKSARRHGSRNRRDDSFARNPNRISFVDNDQVLEVDPARFISDVGDALTHQDSRFSDEPEGFTSSLNDASYEPVYTGTTLPNATGPGILAKTRRSLDAVSRLPPDPYLTNDIKRTRSVGRNVSTPRLQEPEESYRDALSKQPQQEQQTKGKQTSKVCAAVHDGFSLHKKHILNALRKRSMEMENPREELQLGSSSPVRSTAHQRNSSQFENASFRTVPPEQPPEEPMPVVKNVPDNDDHWQRVYRNSLLINPDREMEPRRAIVADDTDSESSYRRIRNQYLSRANTVHSPRLRSYGTSGVGTAHPPSSNRTGLTRDARNSLRPQSMVYEKLHIRNSNPSLIAVPYQSVATPNPPVTKQKALSASQKSGMEKKHRNFIRRFFHKLKRLFK</sequence>
<dbReference type="RefSeq" id="XP_002176016.1">
    <property type="nucleotide sequence ID" value="XM_002175980.2"/>
</dbReference>
<evidence type="ECO:0000256" key="1">
    <source>
        <dbReference type="SAM" id="MobiDB-lite"/>
    </source>
</evidence>
<feature type="compositionally biased region" description="Basic residues" evidence="1">
    <location>
        <begin position="69"/>
        <end position="84"/>
    </location>
</feature>
<name>B6K869_SCHJY</name>
<feature type="compositionally biased region" description="Basic and acidic residues" evidence="1">
    <location>
        <begin position="249"/>
        <end position="259"/>
    </location>
</feature>
<feature type="region of interest" description="Disordered" evidence="1">
    <location>
        <begin position="304"/>
        <end position="348"/>
    </location>
</feature>